<dbReference type="Proteomes" id="UP000452235">
    <property type="component" value="Unassembled WGS sequence"/>
</dbReference>
<organism evidence="1 2">
    <name type="scientific">Aspergillus terreus</name>
    <dbReference type="NCBI Taxonomy" id="33178"/>
    <lineage>
        <taxon>Eukaryota</taxon>
        <taxon>Fungi</taxon>
        <taxon>Dikarya</taxon>
        <taxon>Ascomycota</taxon>
        <taxon>Pezizomycotina</taxon>
        <taxon>Eurotiomycetes</taxon>
        <taxon>Eurotiomycetidae</taxon>
        <taxon>Eurotiales</taxon>
        <taxon>Aspergillaceae</taxon>
        <taxon>Aspergillus</taxon>
        <taxon>Aspergillus subgen. Circumdati</taxon>
    </lineage>
</organism>
<keyword evidence="2" id="KW-1185">Reference proteome</keyword>
<dbReference type="OrthoDB" id="4509931at2759"/>
<comment type="caution">
    <text evidence="1">The sequence shown here is derived from an EMBL/GenBank/DDBJ whole genome shotgun (WGS) entry which is preliminary data.</text>
</comment>
<accession>A0A5M3YSE4</accession>
<gene>
    <name evidence="1" type="ORF">ATEIFO6365_0003053600</name>
</gene>
<sequence length="272" mass="30039">MPSVSQPNAAHYNTLLAPAVDFTTLPSVIDFINSKQREIDHSNTPIDEACERRVLPGMRVTYFEAEETLILKLSNRPHETVAEHLNLKIAFACQALGITPMMLSYTGRGRQQLAATGVLKEPDKSYLPGTRGGHDFPSFVVEVGVSEPIAQLRSDACLWLECTDGWTRLVVLVKLRHADRAMRIERWIGARSHPTGSQGQDGVYRAEEMGKAITIGFADINSITVENGPLGLPIALILDNPMSLLPSMDWTTVVCISDQELCELAREVSRML</sequence>
<protein>
    <submittedName>
        <fullName evidence="1">Uncharacterized protein</fullName>
    </submittedName>
</protein>
<proteinExistence type="predicted"/>
<reference evidence="1 2" key="1">
    <citation type="submission" date="2020-01" db="EMBL/GenBank/DDBJ databases">
        <title>Aspergillus terreus IFO 6365 whole genome shotgun sequence.</title>
        <authorList>
            <person name="Kanamasa S."/>
            <person name="Takahashi H."/>
        </authorList>
    </citation>
    <scope>NUCLEOTIDE SEQUENCE [LARGE SCALE GENOMIC DNA]</scope>
    <source>
        <strain evidence="1 2">IFO 6365</strain>
    </source>
</reference>
<evidence type="ECO:0000313" key="1">
    <source>
        <dbReference type="EMBL" id="GFF14470.1"/>
    </source>
</evidence>
<name>A0A5M3YSE4_ASPTE</name>
<evidence type="ECO:0000313" key="2">
    <source>
        <dbReference type="Proteomes" id="UP000452235"/>
    </source>
</evidence>
<dbReference type="EMBL" id="BLJY01000003">
    <property type="protein sequence ID" value="GFF14470.1"/>
    <property type="molecule type" value="Genomic_DNA"/>
</dbReference>
<dbReference type="AlphaFoldDB" id="A0A5M3YSE4"/>
<dbReference type="VEuPathDB" id="FungiDB:ATEG_00155"/>